<evidence type="ECO:0008006" key="2">
    <source>
        <dbReference type="Google" id="ProtNLM"/>
    </source>
</evidence>
<evidence type="ECO:0000313" key="1">
    <source>
        <dbReference type="EMBL" id="EUA30680.1"/>
    </source>
</evidence>
<reference evidence="1" key="1">
    <citation type="submission" date="2014-01" db="EMBL/GenBank/DDBJ databases">
        <authorList>
            <person name="Brown-Elliot B."/>
            <person name="Wallace R."/>
            <person name="Lenaerts A."/>
            <person name="Ordway D."/>
            <person name="DeGroote M.A."/>
            <person name="Parker T."/>
            <person name="Sizemore C."/>
            <person name="Tallon L.J."/>
            <person name="Sadzewicz L.K."/>
            <person name="Sengamalay N."/>
            <person name="Fraser C.M."/>
            <person name="Hine E."/>
            <person name="Shefchek K.A."/>
            <person name="Das S.P."/>
            <person name="Tettelin H."/>
        </authorList>
    </citation>
    <scope>NUCLEOTIDE SEQUENCE [LARGE SCALE GENOMIC DNA]</scope>
    <source>
        <strain evidence="1">4042</strain>
    </source>
</reference>
<accession>X8AIJ2</accession>
<name>X8AIJ2_MYCXE</name>
<organism evidence="1">
    <name type="scientific">Mycobacterium xenopi 4042</name>
    <dbReference type="NCBI Taxonomy" id="1299334"/>
    <lineage>
        <taxon>Bacteria</taxon>
        <taxon>Bacillati</taxon>
        <taxon>Actinomycetota</taxon>
        <taxon>Actinomycetes</taxon>
        <taxon>Mycobacteriales</taxon>
        <taxon>Mycobacteriaceae</taxon>
        <taxon>Mycobacterium</taxon>
    </lineage>
</organism>
<gene>
    <name evidence="1" type="ORF">I553_4937</name>
</gene>
<proteinExistence type="predicted"/>
<dbReference type="SUPFAM" id="SSF53720">
    <property type="entry name" value="ALDH-like"/>
    <property type="match status" value="1"/>
</dbReference>
<dbReference type="PATRIC" id="fig|1299334.3.peg.6605"/>
<dbReference type="GO" id="GO:0016491">
    <property type="term" value="F:oxidoreductase activity"/>
    <property type="evidence" value="ECO:0007669"/>
    <property type="project" value="InterPro"/>
</dbReference>
<sequence length="54" mass="5814">MREAATEQLVEFQLLVGGQQVGAARGATYDSIDPYTGKPWAGYPTATRPTSTVR</sequence>
<comment type="caution">
    <text evidence="1">The sequence shown here is derived from an EMBL/GenBank/DDBJ whole genome shotgun (WGS) entry which is preliminary data.</text>
</comment>
<protein>
    <recommendedName>
        <fullName evidence="2">Aldehyde dehydrogenase family protein</fullName>
    </recommendedName>
</protein>
<dbReference type="InterPro" id="IPR016161">
    <property type="entry name" value="Ald_DH/histidinol_DH"/>
</dbReference>
<dbReference type="EMBL" id="JAOB01000060">
    <property type="protein sequence ID" value="EUA30680.1"/>
    <property type="molecule type" value="Genomic_DNA"/>
</dbReference>
<dbReference type="AlphaFoldDB" id="X8AIJ2"/>